<protein>
    <submittedName>
        <fullName evidence="2">Uncharacterized protein</fullName>
    </submittedName>
</protein>
<feature type="transmembrane region" description="Helical" evidence="1">
    <location>
        <begin position="196"/>
        <end position="219"/>
    </location>
</feature>
<keyword evidence="1" id="KW-0472">Membrane</keyword>
<sequence>MSRYAPTRAYVEALESGSEPRHDTGRVLARNVVRPTGRVLSRSLTRNQGDPFVDEILARSQARQGTEVDTAHVPPPRPALNGSYAARRGKFDDPRDFPFWPSIRRVAVKYGRWSAGIGAGLSVLGIVAGYLVGGAARWQVPAGMTFFSGIALLVFAACITVPLSLSRLWDSSDIRKNGASSGRSGWVALQTNSRDIGMVAAATLFFVSFFLPNYLWHIIQVGPANAVFPF</sequence>
<keyword evidence="1" id="KW-1133">Transmembrane helix</keyword>
<feature type="transmembrane region" description="Helical" evidence="1">
    <location>
        <begin position="113"/>
        <end position="132"/>
    </location>
</feature>
<dbReference type="Proteomes" id="UP001501586">
    <property type="component" value="Unassembled WGS sequence"/>
</dbReference>
<feature type="transmembrane region" description="Helical" evidence="1">
    <location>
        <begin position="144"/>
        <end position="165"/>
    </location>
</feature>
<evidence type="ECO:0000256" key="1">
    <source>
        <dbReference type="SAM" id="Phobius"/>
    </source>
</evidence>
<keyword evidence="3" id="KW-1185">Reference proteome</keyword>
<reference evidence="3" key="1">
    <citation type="journal article" date="2019" name="Int. J. Syst. Evol. Microbiol.">
        <title>The Global Catalogue of Microorganisms (GCM) 10K type strain sequencing project: providing services to taxonomists for standard genome sequencing and annotation.</title>
        <authorList>
            <consortium name="The Broad Institute Genomics Platform"/>
            <consortium name="The Broad Institute Genome Sequencing Center for Infectious Disease"/>
            <person name="Wu L."/>
            <person name="Ma J."/>
        </authorList>
    </citation>
    <scope>NUCLEOTIDE SEQUENCE [LARGE SCALE GENOMIC DNA]</scope>
    <source>
        <strain evidence="3">JCM 17458</strain>
    </source>
</reference>
<accession>A0ABP8EH32</accession>
<dbReference type="RefSeq" id="WP_236865584.1">
    <property type="nucleotide sequence ID" value="NZ_BAABAZ010000004.1"/>
</dbReference>
<evidence type="ECO:0000313" key="3">
    <source>
        <dbReference type="Proteomes" id="UP001501586"/>
    </source>
</evidence>
<proteinExistence type="predicted"/>
<dbReference type="SUPFAM" id="SSF103473">
    <property type="entry name" value="MFS general substrate transporter"/>
    <property type="match status" value="1"/>
</dbReference>
<organism evidence="2 3">
    <name type="scientific">Brevibacterium daeguense</name>
    <dbReference type="NCBI Taxonomy" id="909936"/>
    <lineage>
        <taxon>Bacteria</taxon>
        <taxon>Bacillati</taxon>
        <taxon>Actinomycetota</taxon>
        <taxon>Actinomycetes</taxon>
        <taxon>Micrococcales</taxon>
        <taxon>Brevibacteriaceae</taxon>
        <taxon>Brevibacterium</taxon>
    </lineage>
</organism>
<gene>
    <name evidence="2" type="ORF">GCM10022261_08020</name>
</gene>
<dbReference type="InterPro" id="IPR036259">
    <property type="entry name" value="MFS_trans_sf"/>
</dbReference>
<evidence type="ECO:0000313" key="2">
    <source>
        <dbReference type="EMBL" id="GAA4283271.1"/>
    </source>
</evidence>
<comment type="caution">
    <text evidence="2">The sequence shown here is derived from an EMBL/GenBank/DDBJ whole genome shotgun (WGS) entry which is preliminary data.</text>
</comment>
<name>A0ABP8EH32_9MICO</name>
<keyword evidence="1" id="KW-0812">Transmembrane</keyword>
<dbReference type="EMBL" id="BAABAZ010000004">
    <property type="protein sequence ID" value="GAA4283271.1"/>
    <property type="molecule type" value="Genomic_DNA"/>
</dbReference>